<dbReference type="PANTHER" id="PTHR24413">
    <property type="entry name" value="SPECKLE-TYPE POZ PROTEIN"/>
    <property type="match status" value="1"/>
</dbReference>
<feature type="domain" description="BTB" evidence="1">
    <location>
        <begin position="57"/>
        <end position="124"/>
    </location>
</feature>
<accession>A0A6A6U6K7</accession>
<dbReference type="AlphaFoldDB" id="A0A6A6U6K7"/>
<dbReference type="CDD" id="cd18186">
    <property type="entry name" value="BTB_POZ_ZBTB_KLHL-like"/>
    <property type="match status" value="1"/>
</dbReference>
<sequence>MLFFLKTLGDCHRAEFFGNHIEQHTAQLIQLLVLSACEVGQVNVAQAGSYLESRDFADFKIVCEGRVWNVHRVIISARSDYFRAVCTAKFKEAKNKLINIKDENPEMIDKLLAFIYTKRLPSPQFTDAAGYYHLCRVGDFFGVKDLADQAFLALRTSIEAKLSFEDRTATAFATIEREISLACVIAPMLERLKAFLDLSNPGPADKVIKVMIDTCAKNIDQLKDQPSFQDIVLQYNRMTK</sequence>
<reference evidence="2" key="1">
    <citation type="journal article" date="2020" name="Stud. Mycol.">
        <title>101 Dothideomycetes genomes: a test case for predicting lifestyles and emergence of pathogens.</title>
        <authorList>
            <person name="Haridas S."/>
            <person name="Albert R."/>
            <person name="Binder M."/>
            <person name="Bloem J."/>
            <person name="Labutti K."/>
            <person name="Salamov A."/>
            <person name="Andreopoulos B."/>
            <person name="Baker S."/>
            <person name="Barry K."/>
            <person name="Bills G."/>
            <person name="Bluhm B."/>
            <person name="Cannon C."/>
            <person name="Castanera R."/>
            <person name="Culley D."/>
            <person name="Daum C."/>
            <person name="Ezra D."/>
            <person name="Gonzalez J."/>
            <person name="Henrissat B."/>
            <person name="Kuo A."/>
            <person name="Liang C."/>
            <person name="Lipzen A."/>
            <person name="Lutzoni F."/>
            <person name="Magnuson J."/>
            <person name="Mondo S."/>
            <person name="Nolan M."/>
            <person name="Ohm R."/>
            <person name="Pangilinan J."/>
            <person name="Park H.-J."/>
            <person name="Ramirez L."/>
            <person name="Alfaro M."/>
            <person name="Sun H."/>
            <person name="Tritt A."/>
            <person name="Yoshinaga Y."/>
            <person name="Zwiers L.-H."/>
            <person name="Turgeon B."/>
            <person name="Goodwin S."/>
            <person name="Spatafora J."/>
            <person name="Crous P."/>
            <person name="Grigoriev I."/>
        </authorList>
    </citation>
    <scope>NUCLEOTIDE SEQUENCE</scope>
    <source>
        <strain evidence="2">CBS 115976</strain>
    </source>
</reference>
<protein>
    <submittedName>
        <fullName evidence="2">POZ domain-containing protein</fullName>
    </submittedName>
</protein>
<dbReference type="InterPro" id="IPR011333">
    <property type="entry name" value="SKP1/BTB/POZ_sf"/>
</dbReference>
<proteinExistence type="predicted"/>
<dbReference type="PROSITE" id="PS50097">
    <property type="entry name" value="BTB"/>
    <property type="match status" value="1"/>
</dbReference>
<dbReference type="SMART" id="SM00225">
    <property type="entry name" value="BTB"/>
    <property type="match status" value="1"/>
</dbReference>
<dbReference type="Proteomes" id="UP000799302">
    <property type="component" value="Unassembled WGS sequence"/>
</dbReference>
<evidence type="ECO:0000313" key="3">
    <source>
        <dbReference type="Proteomes" id="UP000799302"/>
    </source>
</evidence>
<organism evidence="2 3">
    <name type="scientific">Microthyrium microscopicum</name>
    <dbReference type="NCBI Taxonomy" id="703497"/>
    <lineage>
        <taxon>Eukaryota</taxon>
        <taxon>Fungi</taxon>
        <taxon>Dikarya</taxon>
        <taxon>Ascomycota</taxon>
        <taxon>Pezizomycotina</taxon>
        <taxon>Dothideomycetes</taxon>
        <taxon>Dothideomycetes incertae sedis</taxon>
        <taxon>Microthyriales</taxon>
        <taxon>Microthyriaceae</taxon>
        <taxon>Microthyrium</taxon>
    </lineage>
</organism>
<dbReference type="EMBL" id="MU004238">
    <property type="protein sequence ID" value="KAF2666738.1"/>
    <property type="molecule type" value="Genomic_DNA"/>
</dbReference>
<dbReference type="OrthoDB" id="6359816at2759"/>
<dbReference type="SUPFAM" id="SSF54695">
    <property type="entry name" value="POZ domain"/>
    <property type="match status" value="1"/>
</dbReference>
<dbReference type="Gene3D" id="3.30.710.10">
    <property type="entry name" value="Potassium Channel Kv1.1, Chain A"/>
    <property type="match status" value="1"/>
</dbReference>
<evidence type="ECO:0000313" key="2">
    <source>
        <dbReference type="EMBL" id="KAF2666738.1"/>
    </source>
</evidence>
<dbReference type="InterPro" id="IPR000210">
    <property type="entry name" value="BTB/POZ_dom"/>
</dbReference>
<dbReference type="Pfam" id="PF00651">
    <property type="entry name" value="BTB"/>
    <property type="match status" value="1"/>
</dbReference>
<gene>
    <name evidence="2" type="ORF">BT63DRAFT_457694</name>
</gene>
<keyword evidence="3" id="KW-1185">Reference proteome</keyword>
<evidence type="ECO:0000259" key="1">
    <source>
        <dbReference type="PROSITE" id="PS50097"/>
    </source>
</evidence>
<name>A0A6A6U6K7_9PEZI</name>